<feature type="repeat" description="TPR" evidence="3">
    <location>
        <begin position="70"/>
        <end position="103"/>
    </location>
</feature>
<dbReference type="PROSITE" id="PS50293">
    <property type="entry name" value="TPR_REGION"/>
    <property type="match status" value="1"/>
</dbReference>
<dbReference type="Pfam" id="PF13759">
    <property type="entry name" value="2OG-FeII_Oxy_5"/>
    <property type="match status" value="1"/>
</dbReference>
<evidence type="ECO:0000313" key="4">
    <source>
        <dbReference type="EMBL" id="AOR79968.1"/>
    </source>
</evidence>
<dbReference type="PANTHER" id="PTHR44943">
    <property type="entry name" value="CELLULOSE SYNTHASE OPERON PROTEIN C"/>
    <property type="match status" value="1"/>
</dbReference>
<evidence type="ECO:0000256" key="1">
    <source>
        <dbReference type="ARBA" id="ARBA00022737"/>
    </source>
</evidence>
<reference evidence="4" key="2">
    <citation type="submission" date="2016-08" db="EMBL/GenBank/DDBJ databases">
        <authorList>
            <person name="Seilhamer J.J."/>
        </authorList>
    </citation>
    <scope>NUCLEOTIDE SEQUENCE [LARGE SCALE GENOMIC DNA]</scope>
    <source>
        <strain evidence="4">SA1</strain>
        <plasmid evidence="4">pSA1</plasmid>
    </source>
</reference>
<feature type="repeat" description="TPR" evidence="3">
    <location>
        <begin position="134"/>
        <end position="167"/>
    </location>
</feature>
<keyword evidence="4" id="KW-0614">Plasmid</keyword>
<evidence type="ECO:0000256" key="3">
    <source>
        <dbReference type="PROSITE-ProRule" id="PRU00339"/>
    </source>
</evidence>
<dbReference type="Proteomes" id="UP000024329">
    <property type="component" value="Unassembled WGS sequence"/>
</dbReference>
<keyword evidence="7" id="KW-1185">Reference proteome</keyword>
<dbReference type="InterPro" id="IPR012668">
    <property type="entry name" value="CHP02466"/>
</dbReference>
<feature type="repeat" description="TPR" evidence="3">
    <location>
        <begin position="36"/>
        <end position="69"/>
    </location>
</feature>
<proteinExistence type="predicted"/>
<dbReference type="PANTHER" id="PTHR44943:SF8">
    <property type="entry name" value="TPR REPEAT-CONTAINING PROTEIN MJ0263"/>
    <property type="match status" value="1"/>
</dbReference>
<name>A0A031JW73_9SPHN</name>
<dbReference type="InterPro" id="IPR051685">
    <property type="entry name" value="Ycf3/AcsC/BcsC/TPR_MFPF"/>
</dbReference>
<dbReference type="Pfam" id="PF13432">
    <property type="entry name" value="TPR_16"/>
    <property type="match status" value="1"/>
</dbReference>
<dbReference type="SMART" id="SM00028">
    <property type="entry name" value="TPR"/>
    <property type="match status" value="5"/>
</dbReference>
<dbReference type="KEGG" id="nre:BES08_24850"/>
<reference evidence="5 6" key="1">
    <citation type="submission" date="2014-03" db="EMBL/GenBank/DDBJ databases">
        <title>Whole genome sequence of Novosphingobium resinovorum KF1.</title>
        <authorList>
            <person name="Gan H.M."/>
            <person name="Gan H.Y."/>
            <person name="Chew T.H."/>
            <person name="Savka M.A."/>
        </authorList>
    </citation>
    <scope>NUCLEOTIDE SEQUENCE [LARGE SCALE GENOMIC DNA]</scope>
    <source>
        <strain evidence="5 6">KF1</strain>
    </source>
</reference>
<dbReference type="InterPro" id="IPR019734">
    <property type="entry name" value="TPR_rpt"/>
</dbReference>
<dbReference type="Gene3D" id="2.60.120.620">
    <property type="entry name" value="q2cbj1_9rhob like domain"/>
    <property type="match status" value="1"/>
</dbReference>
<evidence type="ECO:0000313" key="6">
    <source>
        <dbReference type="Proteomes" id="UP000024329"/>
    </source>
</evidence>
<dbReference type="eggNOG" id="COG0457">
    <property type="taxonomic scope" value="Bacteria"/>
</dbReference>
<reference evidence="7" key="3">
    <citation type="journal article" date="2017" name="J. Biotechnol.">
        <title>Complete genome sequence of Novosphingobium resinovorum SA1, a versatile xenobiotic-degrading bacterium capable of utilizing sulfanilic acid.</title>
        <authorList>
            <person name="Hegedus B."/>
            <person name="Kos P.B."/>
            <person name="Balint B."/>
            <person name="Maroti G."/>
            <person name="Gan H.M."/>
            <person name="Perei K."/>
            <person name="Rakhely G."/>
        </authorList>
    </citation>
    <scope>NUCLEOTIDE SEQUENCE [LARGE SCALE GENOMIC DNA]</scope>
    <source>
        <strain evidence="7">SA1</strain>
    </source>
</reference>
<dbReference type="EMBL" id="CP017076">
    <property type="protein sequence ID" value="AOR79968.1"/>
    <property type="molecule type" value="Genomic_DNA"/>
</dbReference>
<dbReference type="EMBL" id="JFYZ01000013">
    <property type="protein sequence ID" value="EZP81154.1"/>
    <property type="molecule type" value="Genomic_DNA"/>
</dbReference>
<organism evidence="5 6">
    <name type="scientific">Novosphingobium resinovorum</name>
    <dbReference type="NCBI Taxonomy" id="158500"/>
    <lineage>
        <taxon>Bacteria</taxon>
        <taxon>Pseudomonadati</taxon>
        <taxon>Pseudomonadota</taxon>
        <taxon>Alphaproteobacteria</taxon>
        <taxon>Sphingomonadales</taxon>
        <taxon>Sphingomonadaceae</taxon>
        <taxon>Novosphingobium</taxon>
    </lineage>
</organism>
<dbReference type="SUPFAM" id="SSF48452">
    <property type="entry name" value="TPR-like"/>
    <property type="match status" value="1"/>
</dbReference>
<sequence>MWGEMLAEAARVAQGPDPVAARPLVDRLLSAKPGDADALTLAGIVAQRTGRMEDAVRAFGDACAADPRDAGRRQNLGVALKNAGAYEEALQAFAAALELRPGHAATLANLGSCLIAAERYDEALEMLTQAGDSADALNNTGVALARLGRHGEAVSRYRRSLELRPGHLDTALNLVDALAACGQGGEAESLVGQILRVQPRNPRAANQLGLMRERAGDYTGAVNVLRRAFDPAQPNHALGINLVRAMIRGGQERDALGVCGKLVATQPSVTTPVALALAAFEKLGWTGDRERIMALDRFVTVHDIDAAPGFEDLATFNAALVEELRAHPSLTFEPEGLVTRQGRQSADLVDARSPAIGALARIARDHLASAHARLAEEPADHPLLHALPEEWSLTLWGTILRPGGEVGSHIHAPNWLSGVYYPQFEGEDGAFAIGLLPEELGGGGTPVTYQPRAGRMILFPSYLWHATLPFGGDKERISFAFDLVPKGIGRAHKLP</sequence>
<gene>
    <name evidence="4" type="ORF">BES08_24850</name>
    <name evidence="5" type="ORF">BV97_02815</name>
</gene>
<dbReference type="Proteomes" id="UP000094626">
    <property type="component" value="Plasmid pSA1"/>
</dbReference>
<accession>A0A031JW73</accession>
<dbReference type="PROSITE" id="PS50005">
    <property type="entry name" value="TPR"/>
    <property type="match status" value="3"/>
</dbReference>
<dbReference type="AlphaFoldDB" id="A0A031JW73"/>
<dbReference type="OrthoDB" id="9783136at2"/>
<geneLocation type="plasmid" evidence="4 7">
    <name>pSA1</name>
</geneLocation>
<keyword evidence="1" id="KW-0677">Repeat</keyword>
<dbReference type="Pfam" id="PF14559">
    <property type="entry name" value="TPR_19"/>
    <property type="match status" value="2"/>
</dbReference>
<dbReference type="InterPro" id="IPR011990">
    <property type="entry name" value="TPR-like_helical_dom_sf"/>
</dbReference>
<evidence type="ECO:0000313" key="7">
    <source>
        <dbReference type="Proteomes" id="UP000094626"/>
    </source>
</evidence>
<evidence type="ECO:0000313" key="5">
    <source>
        <dbReference type="EMBL" id="EZP81154.1"/>
    </source>
</evidence>
<dbReference type="RefSeq" id="WP_036526538.1">
    <property type="nucleotide sequence ID" value="NZ_CP017076.1"/>
</dbReference>
<dbReference type="PATRIC" id="fig|158500.4.peg.2880"/>
<evidence type="ECO:0000256" key="2">
    <source>
        <dbReference type="ARBA" id="ARBA00022803"/>
    </source>
</evidence>
<protein>
    <submittedName>
        <fullName evidence="5">TPR repeat-containing protein</fullName>
    </submittedName>
</protein>
<keyword evidence="2 3" id="KW-0802">TPR repeat</keyword>
<dbReference type="Gene3D" id="1.25.40.10">
    <property type="entry name" value="Tetratricopeptide repeat domain"/>
    <property type="match status" value="1"/>
</dbReference>